<evidence type="ECO:0000313" key="1">
    <source>
        <dbReference type="EMBL" id="JAD55886.1"/>
    </source>
</evidence>
<dbReference type="AlphaFoldDB" id="A0A0A9AXM2"/>
<protein>
    <submittedName>
        <fullName evidence="1">Uncharacterized protein</fullName>
    </submittedName>
</protein>
<organism evidence="1">
    <name type="scientific">Arundo donax</name>
    <name type="common">Giant reed</name>
    <name type="synonym">Donax arundinaceus</name>
    <dbReference type="NCBI Taxonomy" id="35708"/>
    <lineage>
        <taxon>Eukaryota</taxon>
        <taxon>Viridiplantae</taxon>
        <taxon>Streptophyta</taxon>
        <taxon>Embryophyta</taxon>
        <taxon>Tracheophyta</taxon>
        <taxon>Spermatophyta</taxon>
        <taxon>Magnoliopsida</taxon>
        <taxon>Liliopsida</taxon>
        <taxon>Poales</taxon>
        <taxon>Poaceae</taxon>
        <taxon>PACMAD clade</taxon>
        <taxon>Arundinoideae</taxon>
        <taxon>Arundineae</taxon>
        <taxon>Arundo</taxon>
    </lineage>
</organism>
<dbReference type="EMBL" id="GBRH01242009">
    <property type="protein sequence ID" value="JAD55886.1"/>
    <property type="molecule type" value="Transcribed_RNA"/>
</dbReference>
<name>A0A0A9AXM2_ARUDO</name>
<reference evidence="1" key="1">
    <citation type="submission" date="2014-09" db="EMBL/GenBank/DDBJ databases">
        <authorList>
            <person name="Magalhaes I.L.F."/>
            <person name="Oliveira U."/>
            <person name="Santos F.R."/>
            <person name="Vidigal T.H.D.A."/>
            <person name="Brescovit A.D."/>
            <person name="Santos A.J."/>
        </authorList>
    </citation>
    <scope>NUCLEOTIDE SEQUENCE</scope>
    <source>
        <tissue evidence="1">Shoot tissue taken approximately 20 cm above the soil surface</tissue>
    </source>
</reference>
<accession>A0A0A9AXM2</accession>
<sequence>MRVNLTGLSRTTRPIEKQGWEAIHLPLALTARVWISRASGEKAATTGRAR</sequence>
<reference evidence="1" key="2">
    <citation type="journal article" date="2015" name="Data Brief">
        <title>Shoot transcriptome of the giant reed, Arundo donax.</title>
        <authorList>
            <person name="Barrero R.A."/>
            <person name="Guerrero F.D."/>
            <person name="Moolhuijzen P."/>
            <person name="Goolsby J.A."/>
            <person name="Tidwell J."/>
            <person name="Bellgard S.E."/>
            <person name="Bellgard M.I."/>
        </authorList>
    </citation>
    <scope>NUCLEOTIDE SEQUENCE</scope>
    <source>
        <tissue evidence="1">Shoot tissue taken approximately 20 cm above the soil surface</tissue>
    </source>
</reference>
<proteinExistence type="predicted"/>